<dbReference type="STRING" id="316067.Geob_0074"/>
<reference evidence="1 2" key="1">
    <citation type="submission" date="2009-01" db="EMBL/GenBank/DDBJ databases">
        <title>Complete sequence of Geobacter sp. FRC-32.</title>
        <authorList>
            <consortium name="US DOE Joint Genome Institute"/>
            <person name="Lucas S."/>
            <person name="Copeland A."/>
            <person name="Lapidus A."/>
            <person name="Glavina del Rio T."/>
            <person name="Dalin E."/>
            <person name="Tice H."/>
            <person name="Bruce D."/>
            <person name="Goodwin L."/>
            <person name="Pitluck S."/>
            <person name="Saunders E."/>
            <person name="Brettin T."/>
            <person name="Detter J.C."/>
            <person name="Han C."/>
            <person name="Larimer F."/>
            <person name="Land M."/>
            <person name="Hauser L."/>
            <person name="Kyrpides N."/>
            <person name="Ovchinnikova G."/>
            <person name="Kostka J."/>
            <person name="Richardson P."/>
        </authorList>
    </citation>
    <scope>NUCLEOTIDE SEQUENCE [LARGE SCALE GENOMIC DNA]</scope>
    <source>
        <strain evidence="2">DSM 22248 / JCM 15807 / FRC-32</strain>
    </source>
</reference>
<organism evidence="1 2">
    <name type="scientific">Geotalea daltonii (strain DSM 22248 / JCM 15807 / FRC-32)</name>
    <name type="common">Geobacter daltonii</name>
    <dbReference type="NCBI Taxonomy" id="316067"/>
    <lineage>
        <taxon>Bacteria</taxon>
        <taxon>Pseudomonadati</taxon>
        <taxon>Thermodesulfobacteriota</taxon>
        <taxon>Desulfuromonadia</taxon>
        <taxon>Geobacterales</taxon>
        <taxon>Geobacteraceae</taxon>
        <taxon>Geotalea</taxon>
    </lineage>
</organism>
<evidence type="ECO:0000313" key="1">
    <source>
        <dbReference type="EMBL" id="ACM18451.1"/>
    </source>
</evidence>
<protein>
    <submittedName>
        <fullName evidence="1">Uncharacterized protein</fullName>
    </submittedName>
</protein>
<name>B9M7Z3_GEODF</name>
<dbReference type="Proteomes" id="UP000007721">
    <property type="component" value="Chromosome"/>
</dbReference>
<proteinExistence type="predicted"/>
<accession>B9M7Z3</accession>
<dbReference type="AlphaFoldDB" id="B9M7Z3"/>
<evidence type="ECO:0000313" key="2">
    <source>
        <dbReference type="Proteomes" id="UP000007721"/>
    </source>
</evidence>
<keyword evidence="2" id="KW-1185">Reference proteome</keyword>
<dbReference type="HOGENOM" id="CLU_3153272_0_0_7"/>
<dbReference type="KEGG" id="geo:Geob_0074"/>
<dbReference type="RefSeq" id="WP_012645180.1">
    <property type="nucleotide sequence ID" value="NC_011979.1"/>
</dbReference>
<gene>
    <name evidence="1" type="ordered locus">Geob_0074</name>
</gene>
<sequence>MRKLKSGNTDICNQTTGVVLYDGETTVQRDKEVAIGCQGSAATEHHFI</sequence>
<dbReference type="EMBL" id="CP001390">
    <property type="protein sequence ID" value="ACM18451.1"/>
    <property type="molecule type" value="Genomic_DNA"/>
</dbReference>